<evidence type="ECO:0000313" key="2">
    <source>
        <dbReference type="Proteomes" id="UP000334340"/>
    </source>
</evidence>
<dbReference type="AlphaFoldDB" id="A0A564ZKD3"/>
<organism evidence="1 2">
    <name type="scientific">Candidatus Methylomirabilis lanthanidiphila</name>
    <dbReference type="NCBI Taxonomy" id="2211376"/>
    <lineage>
        <taxon>Bacteria</taxon>
        <taxon>Candidatus Methylomirabilota</taxon>
        <taxon>Candidatus Methylomirabilia</taxon>
        <taxon>Candidatus Methylomirabilales</taxon>
        <taxon>Candidatus Methylomirabilaceae</taxon>
        <taxon>Candidatus Methylomirabilis</taxon>
    </lineage>
</organism>
<protein>
    <submittedName>
        <fullName evidence="1">Uncharacterized protein</fullName>
    </submittedName>
</protein>
<gene>
    <name evidence="1" type="ORF">MELA_01478</name>
</gene>
<accession>A0A564ZKD3</accession>
<name>A0A564ZKD3_9BACT</name>
<dbReference type="Proteomes" id="UP000334340">
    <property type="component" value="Unassembled WGS sequence"/>
</dbReference>
<dbReference type="EMBL" id="CABIKM010000022">
    <property type="protein sequence ID" value="VUZ85102.1"/>
    <property type="molecule type" value="Genomic_DNA"/>
</dbReference>
<evidence type="ECO:0000313" key="1">
    <source>
        <dbReference type="EMBL" id="VUZ85102.1"/>
    </source>
</evidence>
<keyword evidence="2" id="KW-1185">Reference proteome</keyword>
<reference evidence="1 2" key="1">
    <citation type="submission" date="2019-07" db="EMBL/GenBank/DDBJ databases">
        <authorList>
            <person name="Cremers G."/>
        </authorList>
    </citation>
    <scope>NUCLEOTIDE SEQUENCE [LARGE SCALE GENOMIC DNA]</scope>
</reference>
<proteinExistence type="predicted"/>
<sequence>METHPILVIDPYAVLSTPVAAQTLEPIARWNSKFRELPNPVDLIELPSCHSPERSRAYPAGRLGISSVKDVLSAEIPEGTYHTSHYNGFHYR</sequence>